<evidence type="ECO:0000256" key="9">
    <source>
        <dbReference type="ARBA" id="ARBA00022553"/>
    </source>
</evidence>
<comment type="function">
    <text evidence="16">Plays a role in the organization of the endoplasmic reticulum exit sites (ERES), also known as transitional endoplasmic reticulum (tER). Required for secretory cargo traffic from the endoplasmic reticulum to the Golgi apparatus.</text>
</comment>
<feature type="compositionally biased region" description="Low complexity" evidence="17">
    <location>
        <begin position="919"/>
        <end position="945"/>
    </location>
</feature>
<name>A0A8C3JWQ5_9CHAR</name>
<evidence type="ECO:0000259" key="18">
    <source>
        <dbReference type="Pfam" id="PF12931"/>
    </source>
</evidence>
<dbReference type="Proteomes" id="UP000694419">
    <property type="component" value="Unplaced"/>
</dbReference>
<keyword evidence="12 16" id="KW-0931">ER-Golgi transport</keyword>
<dbReference type="GO" id="GO:0007030">
    <property type="term" value="P:Golgi organization"/>
    <property type="evidence" value="ECO:0007669"/>
    <property type="project" value="TreeGrafter"/>
</dbReference>
<feature type="region of interest" description="Disordered" evidence="17">
    <location>
        <begin position="140"/>
        <end position="168"/>
    </location>
</feature>
<evidence type="ECO:0000256" key="2">
    <source>
        <dbReference type="ARBA" id="ARBA00004406"/>
    </source>
</evidence>
<feature type="compositionally biased region" description="Polar residues" evidence="17">
    <location>
        <begin position="34"/>
        <end position="64"/>
    </location>
</feature>
<feature type="compositionally biased region" description="Polar residues" evidence="17">
    <location>
        <begin position="140"/>
        <end position="159"/>
    </location>
</feature>
<feature type="region of interest" description="Disordered" evidence="17">
    <location>
        <begin position="1127"/>
        <end position="1181"/>
    </location>
</feature>
<evidence type="ECO:0000256" key="17">
    <source>
        <dbReference type="SAM" id="MobiDB-lite"/>
    </source>
</evidence>
<feature type="domain" description="Sec16 central conserved" evidence="19">
    <location>
        <begin position="1255"/>
        <end position="1352"/>
    </location>
</feature>
<evidence type="ECO:0000256" key="16">
    <source>
        <dbReference type="RuleBase" id="RU364101"/>
    </source>
</evidence>
<feature type="region of interest" description="Disordered" evidence="17">
    <location>
        <begin position="82"/>
        <end position="105"/>
    </location>
</feature>
<keyword evidence="21" id="KW-1185">Reference proteome</keyword>
<dbReference type="GO" id="GO:0007029">
    <property type="term" value="P:endoplasmic reticulum organization"/>
    <property type="evidence" value="ECO:0007669"/>
    <property type="project" value="UniProtKB-ARBA"/>
</dbReference>
<evidence type="ECO:0000313" key="20">
    <source>
        <dbReference type="Ensembl" id="ENSCPGP00000014024.1"/>
    </source>
</evidence>
<dbReference type="GO" id="GO:0012507">
    <property type="term" value="C:ER to Golgi transport vesicle membrane"/>
    <property type="evidence" value="ECO:0007669"/>
    <property type="project" value="TreeGrafter"/>
</dbReference>
<evidence type="ECO:0000256" key="12">
    <source>
        <dbReference type="ARBA" id="ARBA00022892"/>
    </source>
</evidence>
<feature type="region of interest" description="Disordered" evidence="17">
    <location>
        <begin position="329"/>
        <end position="439"/>
    </location>
</feature>
<feature type="region of interest" description="Disordered" evidence="17">
    <location>
        <begin position="851"/>
        <end position="871"/>
    </location>
</feature>
<evidence type="ECO:0000256" key="4">
    <source>
        <dbReference type="ARBA" id="ARBA00004524"/>
    </source>
</evidence>
<feature type="compositionally biased region" description="Polar residues" evidence="17">
    <location>
        <begin position="371"/>
        <end position="385"/>
    </location>
</feature>
<keyword evidence="8" id="KW-0963">Cytoplasm</keyword>
<evidence type="ECO:0000256" key="10">
    <source>
        <dbReference type="ARBA" id="ARBA00022824"/>
    </source>
</evidence>
<dbReference type="Ensembl" id="ENSCPGT00000015380.1">
    <property type="protein sequence ID" value="ENSCPGP00000014024.1"/>
    <property type="gene ID" value="ENSCPGG00000009231.1"/>
</dbReference>
<accession>A0A8C3JWQ5</accession>
<keyword evidence="9" id="KW-0597">Phosphoprotein</keyword>
<evidence type="ECO:0000313" key="21">
    <source>
        <dbReference type="Proteomes" id="UP000694419"/>
    </source>
</evidence>
<keyword evidence="15 16" id="KW-0472">Membrane</keyword>
<dbReference type="Pfam" id="PF12932">
    <property type="entry name" value="Sec16"/>
    <property type="match status" value="1"/>
</dbReference>
<feature type="compositionally biased region" description="Polar residues" evidence="17">
    <location>
        <begin position="683"/>
        <end position="695"/>
    </location>
</feature>
<evidence type="ECO:0000256" key="3">
    <source>
        <dbReference type="ARBA" id="ARBA00004514"/>
    </source>
</evidence>
<feature type="compositionally biased region" description="Polar residues" evidence="17">
    <location>
        <begin position="946"/>
        <end position="958"/>
    </location>
</feature>
<reference evidence="20" key="2">
    <citation type="submission" date="2025-09" db="UniProtKB">
        <authorList>
            <consortium name="Ensembl"/>
        </authorList>
    </citation>
    <scope>IDENTIFICATION</scope>
</reference>
<dbReference type="GO" id="GO:0005789">
    <property type="term" value="C:endoplasmic reticulum membrane"/>
    <property type="evidence" value="ECO:0007669"/>
    <property type="project" value="UniProtKB-SubCell"/>
</dbReference>
<keyword evidence="11" id="KW-0492">Microsome</keyword>
<feature type="region of interest" description="Disordered" evidence="17">
    <location>
        <begin position="886"/>
        <end position="974"/>
    </location>
</feature>
<feature type="region of interest" description="Disordered" evidence="17">
    <location>
        <begin position="30"/>
        <end position="64"/>
    </location>
</feature>
<feature type="region of interest" description="Disordered" evidence="17">
    <location>
        <begin position="1015"/>
        <end position="1044"/>
    </location>
</feature>
<comment type="subcellular location">
    <subcellularLocation>
        <location evidence="3">Cytoplasm</location>
        <location evidence="3">Cytosol</location>
    </subcellularLocation>
    <subcellularLocation>
        <location evidence="5">Cytoplasm</location>
        <location evidence="5">Perinuclear region</location>
    </subcellularLocation>
    <subcellularLocation>
        <location evidence="2">Endoplasmic reticulum membrane</location>
        <topology evidence="2">Peripheral membrane protein</topology>
    </subcellularLocation>
    <subcellularLocation>
        <location evidence="1">Golgi apparatus membrane</location>
        <topology evidence="1">Peripheral membrane protein</topology>
    </subcellularLocation>
    <subcellularLocation>
        <location evidence="4">Microsome membrane</location>
    </subcellularLocation>
</comment>
<dbReference type="InterPro" id="IPR024340">
    <property type="entry name" value="Sec16_CCD"/>
</dbReference>
<dbReference type="FunFam" id="1.25.40.1030:FF:000002">
    <property type="entry name" value="Protein transport protein sec16"/>
    <property type="match status" value="1"/>
</dbReference>
<keyword evidence="14 16" id="KW-0333">Golgi apparatus</keyword>
<feature type="compositionally biased region" description="Low complexity" evidence="17">
    <location>
        <begin position="1158"/>
        <end position="1180"/>
    </location>
</feature>
<dbReference type="CDD" id="cd09233">
    <property type="entry name" value="ACE1-Sec16-like"/>
    <property type="match status" value="1"/>
</dbReference>
<dbReference type="PANTHER" id="PTHR13402">
    <property type="entry name" value="RGPR-RELATED"/>
    <property type="match status" value="1"/>
</dbReference>
<sequence length="1861" mass="204209">MAGTSGSFKEGPGLYTGLLDSAGTIRNFVPYPEPSSQMDVHNISQSSVSTSHPPPQTNLQQGPVHQGIPQNIMQAPLTVGCEKNGSNGSANSSHHMNSIQPGNVFRQNTEMPNAWLNQPYQEQFYPQPPLQDSSFVIPTAQENNPQNQPPDMSETSNRPVPTDRDSGTLSMFFKGDEAENEEILSSEKNYVAEKTEFDAYRPNSASSYHQPMHPQRVATNVLSQAQFGTGSANEMVQKGMDVQYFPKIVSQQEPQAAKHSMFVSDDKARVGDMSGNGGPQYENVENLECIQNQEVLPSEPQNISASSPAAGPDLYRYGSFPGQMLPKNAVMSHAEGGPNLEAPDSLPHPVRPDSVSSNYSNISHRSASSSARPQEQVGTFIQQESGKPDEESSASFFKQIDSSPLGGDSSELNLGKNYHGNLSQPPTPSPPKPTGVFQTSANSSFEPVRSHGVGIKPAEIDQAKMVVELRENHSNQKNIKKNTAVPAASPGNLEQPPDNLETIFMPQVHPLPLSVTGEAGNMLHSGPVVENIQSVSERRSSTRAQGAVKKCDSPATTLWAHNELPNFGGNVLLAPAAPAVYVPAKQTVEVIQPPEEGLSNQQPSKPGTIPVQLSQDGNITSENLENPPKMGEEEALQSQASSGYASLLSSPPTESLQNQPILIAQPNQSYNLAQPINFSISLPNQLSSNENNQPMKDSGVGDKPAMGPQTSHAGGIISGENMPLPAMQVGSLLVNALPNTNLLKHNLLQSPVNSSDTASNQPANLLMKTPLNLAPEGQKNVNMENFVPEFASKPGGSASALVPPGNSVVQANNSANHSNSKEEAAGVLDFTVSRMLEKNSASNSVQVHNQSLAGGPVYPQQSAGSAGQVGPEMHDKQHFYQQVTKDVHNHPPPVGSQEAGSAQLTPRYDETSPDKQTASGQPSGAPTSAAPSTATSQSVTPSVQQDLQRPSLPQTSQDAFGPPQNPYYYYRHPYDAYQPPYPPPYPPADPRTAAQLYYMYDPRYRHYDNTGTAYMEPGSYRYPEPERPSSRASHCSDRPPSRQGYAEDYYSKSGWSDYYPGYYPNSYDYGDPSRWERYSSAYDPRYRDPRSYDQRYWYDAEHNPYQKREPYLHDRYDDNWRYDPRFTGSFDDESEPHRDPYGDEFDRRSVHSEHSGHSLRSSRSVHSRQSSFSSRSQQSQLYRSNHDLTANAYETTAQAVSLHADYPYGGYAPNFDGQQPFTEYGYPTEAGWSAVEQAPLRPSTPEKFSVPHICARFGPGGFLIKALPNLPSEGQPALVEIHSMETMLQHSPEQEEMRAFPGPLAKDDTHKVDVINFAQNKATQCFKNENLIDKESASLLWDFIVLLCRQNGTVVGTDLAELLLRDHKTVWLPGKSPNEANLIDFTNEALEQVEEESGEAQLSFLTDSLVTAIDSLEKETERFRELLLYGRKKDALESAMKHGLWGHALLLASKMDNRTHARVMTRFANSLPINDPLQTVYQLMSGRMPAASTCCGDEKWGDWRPHLAMVLSNLTNNVDLESRTIATMGDTLASKGLLDAAHFCYLMAQVGFGVYTRKTTKLVLIGSNHSLPFLKFATNEAIQRTEAYEYAQSLGTQPGSLPNFQVFKFIYACRLAEMGLAAQAFHYCEVISRTVLKDPHYYSPVLIGQLIQMSSQLRLFDPQIKEKPEQESFIEPSWLVRLRHVDGQIKVQNVLFNMKCSLIRISVNPIFKWFWFKPPPPPPTGFPKVPQNAPPGPGGPPGAPVNMFSRRAAGSRARYVDVLNPGGTKSSGAVPAPSDLFAPLAPMPIPANVFVPNSGVLRVDKIPAAGPPAGGPSGGAVPFYNPSQFAQVSRGFLFSLNKTIEQTHDFMFYCLNLDCCM</sequence>
<dbReference type="GO" id="GO:0016192">
    <property type="term" value="P:vesicle-mediated transport"/>
    <property type="evidence" value="ECO:0007669"/>
    <property type="project" value="UniProtKB-KW"/>
</dbReference>
<evidence type="ECO:0000259" key="19">
    <source>
        <dbReference type="Pfam" id="PF12932"/>
    </source>
</evidence>
<feature type="region of interest" description="Disordered" evidence="17">
    <location>
        <begin position="595"/>
        <end position="652"/>
    </location>
</feature>
<keyword evidence="13 16" id="KW-0653">Protein transport</keyword>
<dbReference type="Gene3D" id="1.25.40.1030">
    <property type="match status" value="1"/>
</dbReference>
<dbReference type="GO" id="GO:0048471">
    <property type="term" value="C:perinuclear region of cytoplasm"/>
    <property type="evidence" value="ECO:0007669"/>
    <property type="project" value="UniProtKB-SubCell"/>
</dbReference>
<organism evidence="20 21">
    <name type="scientific">Calidris pygmaea</name>
    <name type="common">Spoon-billed sandpiper</name>
    <dbReference type="NCBI Taxonomy" id="425635"/>
    <lineage>
        <taxon>Eukaryota</taxon>
        <taxon>Metazoa</taxon>
        <taxon>Chordata</taxon>
        <taxon>Craniata</taxon>
        <taxon>Vertebrata</taxon>
        <taxon>Euteleostomi</taxon>
        <taxon>Archelosauria</taxon>
        <taxon>Archosauria</taxon>
        <taxon>Dinosauria</taxon>
        <taxon>Saurischia</taxon>
        <taxon>Theropoda</taxon>
        <taxon>Coelurosauria</taxon>
        <taxon>Aves</taxon>
        <taxon>Neognathae</taxon>
        <taxon>Neoaves</taxon>
        <taxon>Charadriiformes</taxon>
        <taxon>Scolopacidae</taxon>
        <taxon>Calidris</taxon>
    </lineage>
</organism>
<dbReference type="GO" id="GO:0051668">
    <property type="term" value="P:localization within membrane"/>
    <property type="evidence" value="ECO:0007669"/>
    <property type="project" value="UniProtKB-ARBA"/>
</dbReference>
<protein>
    <recommendedName>
        <fullName evidence="16">Protein transport protein sec16</fullName>
    </recommendedName>
</protein>
<evidence type="ECO:0000256" key="6">
    <source>
        <dbReference type="ARBA" id="ARBA00005927"/>
    </source>
</evidence>
<feature type="compositionally biased region" description="Polar residues" evidence="17">
    <location>
        <begin position="598"/>
        <end position="624"/>
    </location>
</feature>
<keyword evidence="10 16" id="KW-0256">Endoplasmic reticulum</keyword>
<dbReference type="GO" id="GO:0070971">
    <property type="term" value="C:endoplasmic reticulum exit site"/>
    <property type="evidence" value="ECO:0007669"/>
    <property type="project" value="UniProtKB-ARBA"/>
</dbReference>
<dbReference type="InterPro" id="IPR024298">
    <property type="entry name" value="Sec16_Sec23-bd"/>
</dbReference>
<feature type="compositionally biased region" description="Low complexity" evidence="17">
    <location>
        <begin position="354"/>
        <end position="370"/>
    </location>
</feature>
<reference evidence="20" key="1">
    <citation type="submission" date="2025-08" db="UniProtKB">
        <authorList>
            <consortium name="Ensembl"/>
        </authorList>
    </citation>
    <scope>IDENTIFICATION</scope>
</reference>
<evidence type="ECO:0000256" key="14">
    <source>
        <dbReference type="ARBA" id="ARBA00023034"/>
    </source>
</evidence>
<evidence type="ECO:0000256" key="15">
    <source>
        <dbReference type="ARBA" id="ARBA00023136"/>
    </source>
</evidence>
<proteinExistence type="inferred from homology"/>
<dbReference type="GO" id="GO:0005829">
    <property type="term" value="C:cytosol"/>
    <property type="evidence" value="ECO:0007669"/>
    <property type="project" value="UniProtKB-SubCell"/>
</dbReference>
<evidence type="ECO:0000256" key="8">
    <source>
        <dbReference type="ARBA" id="ARBA00022490"/>
    </source>
</evidence>
<evidence type="ECO:0000256" key="13">
    <source>
        <dbReference type="ARBA" id="ARBA00022927"/>
    </source>
</evidence>
<evidence type="ECO:0000256" key="5">
    <source>
        <dbReference type="ARBA" id="ARBA00004556"/>
    </source>
</evidence>
<feature type="region of interest" description="Disordered" evidence="17">
    <location>
        <begin position="683"/>
        <end position="715"/>
    </location>
</feature>
<dbReference type="GO" id="GO:0070973">
    <property type="term" value="P:protein localization to endoplasmic reticulum exit site"/>
    <property type="evidence" value="ECO:0007669"/>
    <property type="project" value="TreeGrafter"/>
</dbReference>
<feature type="compositionally biased region" description="Polar residues" evidence="17">
    <location>
        <begin position="636"/>
        <end position="652"/>
    </location>
</feature>
<evidence type="ECO:0000256" key="11">
    <source>
        <dbReference type="ARBA" id="ARBA00022848"/>
    </source>
</evidence>
<feature type="compositionally biased region" description="Polar residues" evidence="17">
    <location>
        <begin position="393"/>
        <end position="402"/>
    </location>
</feature>
<evidence type="ECO:0000256" key="1">
    <source>
        <dbReference type="ARBA" id="ARBA00004395"/>
    </source>
</evidence>
<keyword evidence="7 16" id="KW-0813">Transport</keyword>
<dbReference type="GO" id="GO:0000139">
    <property type="term" value="C:Golgi membrane"/>
    <property type="evidence" value="ECO:0007669"/>
    <property type="project" value="UniProtKB-SubCell"/>
</dbReference>
<feature type="domain" description="Sec16 Sec23-binding" evidence="18">
    <location>
        <begin position="1424"/>
        <end position="1658"/>
    </location>
</feature>
<feature type="compositionally biased region" description="Basic and acidic residues" evidence="17">
    <location>
        <begin position="1023"/>
        <end position="1040"/>
    </location>
</feature>
<feature type="compositionally biased region" description="Basic and acidic residues" evidence="17">
    <location>
        <begin position="1135"/>
        <end position="1156"/>
    </location>
</feature>
<comment type="subunit">
    <text evidence="16">SEC16A and SEC16B are each present in multiple copies in a heteromeric complex.</text>
</comment>
<dbReference type="GO" id="GO:0015031">
    <property type="term" value="P:protein transport"/>
    <property type="evidence" value="ECO:0007669"/>
    <property type="project" value="UniProtKB-KW"/>
</dbReference>
<feature type="compositionally biased region" description="Low complexity" evidence="17">
    <location>
        <begin position="84"/>
        <end position="98"/>
    </location>
</feature>
<dbReference type="Pfam" id="PF12931">
    <property type="entry name" value="TPR_Sec16"/>
    <property type="match status" value="1"/>
</dbReference>
<comment type="similarity">
    <text evidence="6 16">Belongs to the SEC16 family.</text>
</comment>
<dbReference type="PANTHER" id="PTHR13402:SF13">
    <property type="entry name" value="PROTEIN TRANSPORT PROTEIN SEC16A"/>
    <property type="match status" value="1"/>
</dbReference>
<evidence type="ECO:0000256" key="7">
    <source>
        <dbReference type="ARBA" id="ARBA00022448"/>
    </source>
</evidence>